<reference evidence="1" key="1">
    <citation type="journal article" date="2022" name="DNA Res.">
        <title>Genome analysis of five recently described species of the CUG-Ser clade uncovers Candida theae as a new hybrid lineage with pathogenic potential in the Candida parapsilosis species complex.</title>
        <authorList>
            <person name="Mixao V."/>
            <person name="Del Olmo V."/>
            <person name="Hegedusova E."/>
            <person name="Saus E."/>
            <person name="Pryszcz L."/>
            <person name="Cillingova A."/>
            <person name="Nosek J."/>
            <person name="Gabaldon T."/>
        </authorList>
    </citation>
    <scope>NUCLEOTIDE SEQUENCE</scope>
    <source>
        <strain evidence="1">CBS 10844</strain>
    </source>
</reference>
<dbReference type="Proteomes" id="UP001202479">
    <property type="component" value="Unassembled WGS sequence"/>
</dbReference>
<dbReference type="AlphaFoldDB" id="A0AAI9WZB2"/>
<dbReference type="GO" id="GO:0000470">
    <property type="term" value="P:maturation of LSU-rRNA"/>
    <property type="evidence" value="ECO:0007669"/>
    <property type="project" value="TreeGrafter"/>
</dbReference>
<protein>
    <submittedName>
        <fullName evidence="1">LAS1</fullName>
    </submittedName>
</protein>
<evidence type="ECO:0000313" key="2">
    <source>
        <dbReference type="Proteomes" id="UP001202479"/>
    </source>
</evidence>
<dbReference type="RefSeq" id="XP_049181470.1">
    <property type="nucleotide sequence ID" value="XM_049322444.1"/>
</dbReference>
<dbReference type="GO" id="GO:0030687">
    <property type="term" value="C:preribosome, large subunit precursor"/>
    <property type="evidence" value="ECO:0007669"/>
    <property type="project" value="TreeGrafter"/>
</dbReference>
<keyword evidence="2" id="KW-1185">Reference proteome</keyword>
<dbReference type="InterPro" id="IPR007174">
    <property type="entry name" value="Las1"/>
</dbReference>
<gene>
    <name evidence="1" type="ORF">KGF56_001331</name>
</gene>
<dbReference type="PANTHER" id="PTHR15002">
    <property type="entry name" value="RIBOSOMAL BIOGENESIS PROTEIN LAS1L"/>
    <property type="match status" value="1"/>
</dbReference>
<dbReference type="GO" id="GO:0090730">
    <property type="term" value="C:Las1 complex"/>
    <property type="evidence" value="ECO:0007669"/>
    <property type="project" value="InterPro"/>
</dbReference>
<accession>A0AAI9WZB2</accession>
<evidence type="ECO:0000313" key="1">
    <source>
        <dbReference type="EMBL" id="KAI3405725.2"/>
    </source>
</evidence>
<organism evidence="1 2">
    <name type="scientific">Candida oxycetoniae</name>
    <dbReference type="NCBI Taxonomy" id="497107"/>
    <lineage>
        <taxon>Eukaryota</taxon>
        <taxon>Fungi</taxon>
        <taxon>Dikarya</taxon>
        <taxon>Ascomycota</taxon>
        <taxon>Saccharomycotina</taxon>
        <taxon>Pichiomycetes</taxon>
        <taxon>Debaryomycetaceae</taxon>
        <taxon>Candida/Lodderomyces clade</taxon>
        <taxon>Candida</taxon>
    </lineage>
</organism>
<name>A0AAI9WZB2_9ASCO</name>
<sequence length="475" mass="55037">MTRGRLPHGIEATSILTSTLITDEESPNMDPNVLQLSYTMALIRFVNGLLDPFQQSSFAVPMQLLAKQLDLPSFFVELRHMGTHESLPTLEMLRIGCKRALNWLYDHYWCHVNSGNFLQKTNFDGDGEIDVYSEVVNWRIVDYEHLIVQFSVYDNLKLYKKTRKVDLNSPLVAKDNSDASSIQNCLENLQKLNLRDADLLAELMIRKFVIIYPRDKLKSKNIKYNPLFQKLYKPLFDLFGLQFNIKLFKKIVDLIDGKPLSNVNKRVFKRLGFALQLSQEETAQLAEWLPELVEYILTSKELLPVTKQVVDFLIDKIELLKEYTPMPSTKLFLLLSNIIKNNEPIYGKNLIEQVCQRAKEWEALEKTRQNFKLPPSLDELLAEENPRKRKQDTDIDGKDIDIDGKDIDIDGKDIDIDGKDIDIDGKDIDIDGKDIDIDGKDIDIDYNKKLQKIEKRIFLFDQDQDWKQTPFGISS</sequence>
<dbReference type="PANTHER" id="PTHR15002:SF0">
    <property type="entry name" value="RIBOSOMAL BIOGENESIS PROTEIN LAS1L"/>
    <property type="match status" value="1"/>
</dbReference>
<dbReference type="GeneID" id="73378948"/>
<dbReference type="GO" id="GO:0000460">
    <property type="term" value="P:maturation of 5.8S rRNA"/>
    <property type="evidence" value="ECO:0007669"/>
    <property type="project" value="TreeGrafter"/>
</dbReference>
<dbReference type="Pfam" id="PF04031">
    <property type="entry name" value="Las1"/>
    <property type="match status" value="1"/>
</dbReference>
<proteinExistence type="predicted"/>
<dbReference type="GO" id="GO:0004519">
    <property type="term" value="F:endonuclease activity"/>
    <property type="evidence" value="ECO:0007669"/>
    <property type="project" value="InterPro"/>
</dbReference>
<comment type="caution">
    <text evidence="1">The sequence shown here is derived from an EMBL/GenBank/DDBJ whole genome shotgun (WGS) entry which is preliminary data.</text>
</comment>
<dbReference type="EMBL" id="JAHUZD010000027">
    <property type="protein sequence ID" value="KAI3405725.2"/>
    <property type="molecule type" value="Genomic_DNA"/>
</dbReference>